<evidence type="ECO:0000256" key="2">
    <source>
        <dbReference type="SAM" id="Phobius"/>
    </source>
</evidence>
<sequence>MAISVRTFLAIVTAIVGITAAAVAFAPVYTSAVSSVDSVVSSLRREIGARLQVNVDQFFSRPQLYISSLRMSAKLKAMNMSEKSTITPYLGEVAIASDVKTYCGFEDGTRLTITPPFHQPLDIINVLYSYVNPDGTRSGVGFYEYNLTTQSNTTTLPAPTTPYSYDPRTRPWYPPVLAAQSWSAVYLDSSGNFSVITAGGPFTNDTGLTFGAFAMDFPTTVILNYLRLQTVGKTGRVFLMDRFTNGFLGGNWEVSSVINASGVLRMAEVSDIAQSDALVSRMYAHLGMEFLANCTTPCYANIGGGVNALYVDVLPITDAYGLDMRLVVLLPSRDFREDIDRDYKVSIGAAVGAVVGLLIVAVIAGQIALSPLARLEERFFAVAILEEDAYSNGSFNFLSEVVQIQSAFDHLSAELARIKSFVPQSVLQTIGDDDGNCMAMENDEEGSIAMSESVINSPRDGESPAQATALQGDVLSKSRSSEGPLRKTGTILNILTGLTSRQVTVLVANVIGFHDVSAISPGACLTFHERYLNIICAASSKNRGVVDHFSGDRVFISFNASNNVATHVTRCAATICAIEDCVRKLSASDAIEVRLAAATGRVLAGNMGNNTIKRFSMVGKTVNQSMVLLQLAKMWNVPNVVSSATMETMEFEYNVEAVGIAVLPGSEKGGKRMVVGSVLGAKAAGEAEEWMYELNAGGKLETDLATLKAAYQQLLDQPNSHEDIEVLLSTIELKTLRGVLRLRALMSEVPEEQLPVPMKRFDLLSE</sequence>
<dbReference type="GO" id="GO:0009190">
    <property type="term" value="P:cyclic nucleotide biosynthetic process"/>
    <property type="evidence" value="ECO:0007669"/>
    <property type="project" value="InterPro"/>
</dbReference>
<evidence type="ECO:0000313" key="5">
    <source>
        <dbReference type="Proteomes" id="UP000051952"/>
    </source>
</evidence>
<dbReference type="EMBL" id="CYKH01000231">
    <property type="protein sequence ID" value="CUF03167.1"/>
    <property type="molecule type" value="Genomic_DNA"/>
</dbReference>
<gene>
    <name evidence="4" type="ORF">BSAL_58340</name>
</gene>
<keyword evidence="2" id="KW-0472">Membrane</keyword>
<evidence type="ECO:0000313" key="4">
    <source>
        <dbReference type="EMBL" id="CUF03167.1"/>
    </source>
</evidence>
<dbReference type="InterPro" id="IPR029787">
    <property type="entry name" value="Nucleotide_cyclase"/>
</dbReference>
<keyword evidence="2" id="KW-0812">Transmembrane</keyword>
<dbReference type="SUPFAM" id="SSF55073">
    <property type="entry name" value="Nucleotide cyclase"/>
    <property type="match status" value="1"/>
</dbReference>
<protein>
    <submittedName>
        <fullName evidence="4">Membrane-associated protein, putative</fullName>
    </submittedName>
</protein>
<dbReference type="CDD" id="cd07302">
    <property type="entry name" value="CHD"/>
    <property type="match status" value="1"/>
</dbReference>
<dbReference type="Gene3D" id="3.30.70.1230">
    <property type="entry name" value="Nucleotide cyclase"/>
    <property type="match status" value="1"/>
</dbReference>
<dbReference type="AlphaFoldDB" id="A0A0S4IP83"/>
<dbReference type="VEuPathDB" id="TriTrypDB:BSAL_58340"/>
<dbReference type="Proteomes" id="UP000051952">
    <property type="component" value="Unassembled WGS sequence"/>
</dbReference>
<dbReference type="Gene3D" id="3.30.450.20">
    <property type="entry name" value="PAS domain"/>
    <property type="match status" value="1"/>
</dbReference>
<feature type="domain" description="Guanylate cyclase" evidence="3">
    <location>
        <begin position="504"/>
        <end position="629"/>
    </location>
</feature>
<organism evidence="4 5">
    <name type="scientific">Bodo saltans</name>
    <name type="common">Flagellated protozoan</name>
    <dbReference type="NCBI Taxonomy" id="75058"/>
    <lineage>
        <taxon>Eukaryota</taxon>
        <taxon>Discoba</taxon>
        <taxon>Euglenozoa</taxon>
        <taxon>Kinetoplastea</taxon>
        <taxon>Metakinetoplastina</taxon>
        <taxon>Eubodonida</taxon>
        <taxon>Bodonidae</taxon>
        <taxon>Bodo</taxon>
    </lineage>
</organism>
<accession>A0A0S4IP83</accession>
<keyword evidence="2" id="KW-1133">Transmembrane helix</keyword>
<evidence type="ECO:0000256" key="1">
    <source>
        <dbReference type="SAM" id="MobiDB-lite"/>
    </source>
</evidence>
<proteinExistence type="predicted"/>
<name>A0A0S4IP83_BODSA</name>
<feature type="transmembrane region" description="Helical" evidence="2">
    <location>
        <begin position="345"/>
        <end position="369"/>
    </location>
</feature>
<dbReference type="PROSITE" id="PS50125">
    <property type="entry name" value="GUANYLATE_CYCLASE_2"/>
    <property type="match status" value="1"/>
</dbReference>
<keyword evidence="5" id="KW-1185">Reference proteome</keyword>
<evidence type="ECO:0000259" key="3">
    <source>
        <dbReference type="PROSITE" id="PS50125"/>
    </source>
</evidence>
<feature type="region of interest" description="Disordered" evidence="1">
    <location>
        <begin position="454"/>
        <end position="483"/>
    </location>
</feature>
<reference evidence="5" key="1">
    <citation type="submission" date="2015-09" db="EMBL/GenBank/DDBJ databases">
        <authorList>
            <consortium name="Pathogen Informatics"/>
        </authorList>
    </citation>
    <scope>NUCLEOTIDE SEQUENCE [LARGE SCALE GENOMIC DNA]</scope>
    <source>
        <strain evidence="5">Lake Konstanz</strain>
    </source>
</reference>
<dbReference type="GO" id="GO:0035556">
    <property type="term" value="P:intracellular signal transduction"/>
    <property type="evidence" value="ECO:0007669"/>
    <property type="project" value="InterPro"/>
</dbReference>
<dbReference type="InterPro" id="IPR001054">
    <property type="entry name" value="A/G_cyclase"/>
</dbReference>
<dbReference type="OMA" id="CMAMEND"/>